<evidence type="ECO:0000313" key="5">
    <source>
        <dbReference type="Proteomes" id="UP001310890"/>
    </source>
</evidence>
<gene>
    <name evidence="4" type="ORF">LTR62_005814</name>
</gene>
<proteinExistence type="predicted"/>
<comment type="caution">
    <text evidence="4">The sequence shown here is derived from an EMBL/GenBank/DDBJ whole genome shotgun (WGS) entry which is preliminary data.</text>
</comment>
<feature type="domain" description="DUF4246" evidence="3">
    <location>
        <begin position="21"/>
        <end position="78"/>
    </location>
</feature>
<dbReference type="InterPro" id="IPR049192">
    <property type="entry name" value="DUF4246_C"/>
</dbReference>
<dbReference type="PANTHER" id="PTHR33119">
    <property type="entry name" value="IFI3P"/>
    <property type="match status" value="1"/>
</dbReference>
<dbReference type="Proteomes" id="UP001310890">
    <property type="component" value="Unassembled WGS sequence"/>
</dbReference>
<dbReference type="AlphaFoldDB" id="A0AAN7TD20"/>
<feature type="region of interest" description="Disordered" evidence="1">
    <location>
        <begin position="1"/>
        <end position="31"/>
    </location>
</feature>
<sequence length="606" mass="68832">MARTSMIRRMAKANASKEGPKSSRHNSGPFPTAIEDWTGTQLTVPERHMMALLGSVTDKDDWRNKMNVVAIQDRWRRELSEMPTSSGDVEFVRPEGALDYCLAELADYARFVNECGFLPALDATATVYKSDTIVPFQLRTKLCQAAARLEAEQADDLDWHPGSNGTVLDLVHPSLFPLVYGETPVMDKRIGSMLLCSYYTGLGEPVAGPETIEQAKEDARSSLYDAKFYSDRFQWLPCEVDIAETGSAKITSYINNLHPRQHGDLYQAIEQVIGLALPMLSATLASTRDERWPGRPNSWSGEYDNPGRRPPRITVGSGENLQWTPPRPVEEHLRRYDDDEDELMQQWRDRRIPHCPEPEPYAGRANDPADLRKQFDLQARFRNQGLQVIVKLANIVLTPENPTYDGGSWHVEGQLNEHICATALYYYSSSNITDSHLGFRETLGTEYEDWEYEQSEYDHLERLYDIENGGLPIQNLGSVLTREGRLLTFPNVMQHRVHPFTLQDPSQPGHRKLLALFLVDPHLPIPSTATVPPQQKHWWSDVVLTLDAVADLPLELAERIVESAGEFPYGLSRARELREELMGERSALRVEVGERMEERAFNFCEH</sequence>
<dbReference type="Pfam" id="PF14033">
    <property type="entry name" value="DUF4246"/>
    <property type="match status" value="1"/>
</dbReference>
<dbReference type="InterPro" id="IPR025340">
    <property type="entry name" value="DUF4246"/>
</dbReference>
<dbReference type="PANTHER" id="PTHR33119:SF1">
    <property type="entry name" value="FE2OG DIOXYGENASE DOMAIN-CONTAINING PROTEIN"/>
    <property type="match status" value="1"/>
</dbReference>
<evidence type="ECO:0000259" key="3">
    <source>
        <dbReference type="Pfam" id="PF21666"/>
    </source>
</evidence>
<evidence type="ECO:0000313" key="4">
    <source>
        <dbReference type="EMBL" id="KAK5110463.1"/>
    </source>
</evidence>
<evidence type="ECO:0008006" key="6">
    <source>
        <dbReference type="Google" id="ProtNLM"/>
    </source>
</evidence>
<name>A0AAN7TD20_9PEZI</name>
<dbReference type="EMBL" id="JAVRRL010000049">
    <property type="protein sequence ID" value="KAK5110463.1"/>
    <property type="molecule type" value="Genomic_DNA"/>
</dbReference>
<protein>
    <recommendedName>
        <fullName evidence="6">Duf1665 domain containing protein</fullName>
    </recommendedName>
</protein>
<reference evidence="4" key="1">
    <citation type="submission" date="2023-08" db="EMBL/GenBank/DDBJ databases">
        <title>Black Yeasts Isolated from many extreme environments.</title>
        <authorList>
            <person name="Coleine C."/>
            <person name="Stajich J.E."/>
            <person name="Selbmann L."/>
        </authorList>
    </citation>
    <scope>NUCLEOTIDE SEQUENCE</scope>
    <source>
        <strain evidence="4">CCFEE 5401</strain>
    </source>
</reference>
<feature type="domain" description="DUF4246" evidence="2">
    <location>
        <begin position="97"/>
        <end position="541"/>
    </location>
</feature>
<organism evidence="4 5">
    <name type="scientific">Meristemomyces frigidus</name>
    <dbReference type="NCBI Taxonomy" id="1508187"/>
    <lineage>
        <taxon>Eukaryota</taxon>
        <taxon>Fungi</taxon>
        <taxon>Dikarya</taxon>
        <taxon>Ascomycota</taxon>
        <taxon>Pezizomycotina</taxon>
        <taxon>Dothideomycetes</taxon>
        <taxon>Dothideomycetidae</taxon>
        <taxon>Mycosphaerellales</taxon>
        <taxon>Teratosphaeriaceae</taxon>
        <taxon>Meristemomyces</taxon>
    </lineage>
</organism>
<evidence type="ECO:0000256" key="1">
    <source>
        <dbReference type="SAM" id="MobiDB-lite"/>
    </source>
</evidence>
<evidence type="ECO:0000259" key="2">
    <source>
        <dbReference type="Pfam" id="PF14033"/>
    </source>
</evidence>
<accession>A0AAN7TD20</accession>
<dbReference type="InterPro" id="IPR049207">
    <property type="entry name" value="DUF4246_N"/>
</dbReference>
<feature type="region of interest" description="Disordered" evidence="1">
    <location>
        <begin position="288"/>
        <end position="330"/>
    </location>
</feature>
<dbReference type="Pfam" id="PF21666">
    <property type="entry name" value="DUF4246_N"/>
    <property type="match status" value="1"/>
</dbReference>